<protein>
    <submittedName>
        <fullName evidence="2">Uncharacterized protein</fullName>
    </submittedName>
</protein>
<organism evidence="2 3">
    <name type="scientific">Arthrobacter phage Bauer</name>
    <dbReference type="NCBI Taxonomy" id="2985648"/>
    <lineage>
        <taxon>Viruses</taxon>
        <taxon>Duplodnaviria</taxon>
        <taxon>Heunggongvirae</taxon>
        <taxon>Uroviricota</taxon>
        <taxon>Caudoviricetes</taxon>
        <taxon>Bauervirus</taxon>
        <taxon>Bauervirus bauer</taxon>
    </lineage>
</organism>
<dbReference type="KEGG" id="vg:80034739"/>
<gene>
    <name evidence="2" type="primary">75</name>
    <name evidence="2" type="ORF">SEA_BAUER_75</name>
</gene>
<evidence type="ECO:0000313" key="3">
    <source>
        <dbReference type="Proteomes" id="UP001156221"/>
    </source>
</evidence>
<dbReference type="Proteomes" id="UP001156221">
    <property type="component" value="Segment"/>
</dbReference>
<dbReference type="EMBL" id="OP580516">
    <property type="protein sequence ID" value="UYM26624.1"/>
    <property type="molecule type" value="Genomic_DNA"/>
</dbReference>
<feature type="compositionally biased region" description="Basic and acidic residues" evidence="1">
    <location>
        <begin position="90"/>
        <end position="107"/>
    </location>
</feature>
<proteinExistence type="predicted"/>
<evidence type="ECO:0000313" key="2">
    <source>
        <dbReference type="EMBL" id="UYM26624.1"/>
    </source>
</evidence>
<feature type="region of interest" description="Disordered" evidence="1">
    <location>
        <begin position="90"/>
        <end position="167"/>
    </location>
</feature>
<evidence type="ECO:0000256" key="1">
    <source>
        <dbReference type="SAM" id="MobiDB-lite"/>
    </source>
</evidence>
<sequence>MSWFKVDDGFHSSRKVLSIPKRARFAAVGLWTVAGSWSADQLTDGFVPDYMLGVWGAPPSAPQSLVDAGLWERTSGGYLFRKWHEYQPSKQDVDAERAASRERMRELRAKRKQKKPQEQAENGGMFGRTGPNGSENVRNPDPTRPDPTRPTYEGVKREGQAGTTIPKDFKTTPQMIAWALEHAPNVNREASTQKFKAHYRSVSGPAQFKTDWTAAWEAWLLGDQERASKEPQQFKSNAEKRMETTMQNAALFAQQDAVREITQ</sequence>
<accession>A0A9E7V2S1</accession>
<keyword evidence="3" id="KW-1185">Reference proteome</keyword>
<dbReference type="RefSeq" id="YP_010761368.1">
    <property type="nucleotide sequence ID" value="NC_073594.1"/>
</dbReference>
<reference evidence="2" key="1">
    <citation type="submission" date="2022-10" db="EMBL/GenBank/DDBJ databases">
        <authorList>
            <person name="Shreffler J."/>
            <person name="Spring A.M."/>
            <person name="Klyczek K."/>
            <person name="Garlena R.A."/>
            <person name="Russell D.A."/>
            <person name="Pope W.H."/>
            <person name="Jacobs-Sera D."/>
            <person name="Hatfull G.F."/>
        </authorList>
    </citation>
    <scope>NUCLEOTIDE SEQUENCE</scope>
</reference>
<dbReference type="GeneID" id="80034739"/>
<name>A0A9E7V2S1_9CAUD</name>